<proteinExistence type="predicted"/>
<gene>
    <name evidence="1" type="ORF">AC579_1892</name>
</gene>
<organism evidence="1 2">
    <name type="scientific">Pseudocercospora musae</name>
    <dbReference type="NCBI Taxonomy" id="113226"/>
    <lineage>
        <taxon>Eukaryota</taxon>
        <taxon>Fungi</taxon>
        <taxon>Dikarya</taxon>
        <taxon>Ascomycota</taxon>
        <taxon>Pezizomycotina</taxon>
        <taxon>Dothideomycetes</taxon>
        <taxon>Dothideomycetidae</taxon>
        <taxon>Mycosphaerellales</taxon>
        <taxon>Mycosphaerellaceae</taxon>
        <taxon>Pseudocercospora</taxon>
    </lineage>
</organism>
<dbReference type="InterPro" id="IPR012340">
    <property type="entry name" value="NA-bd_OB-fold"/>
</dbReference>
<dbReference type="SUPFAM" id="SSF50249">
    <property type="entry name" value="Nucleic acid-binding proteins"/>
    <property type="match status" value="1"/>
</dbReference>
<comment type="caution">
    <text evidence="1">The sequence shown here is derived from an EMBL/GenBank/DDBJ whole genome shotgun (WGS) entry which is preliminary data.</text>
</comment>
<keyword evidence="2" id="KW-1185">Reference proteome</keyword>
<dbReference type="Gene3D" id="2.40.50.140">
    <property type="entry name" value="Nucleic acid-binding proteins"/>
    <property type="match status" value="1"/>
</dbReference>
<dbReference type="Proteomes" id="UP000073492">
    <property type="component" value="Unassembled WGS sequence"/>
</dbReference>
<name>A0A139I2B5_9PEZI</name>
<dbReference type="OrthoDB" id="5378679at2759"/>
<evidence type="ECO:0000313" key="2">
    <source>
        <dbReference type="Proteomes" id="UP000073492"/>
    </source>
</evidence>
<protein>
    <submittedName>
        <fullName evidence="1">Uncharacterized protein</fullName>
    </submittedName>
</protein>
<evidence type="ECO:0000313" key="1">
    <source>
        <dbReference type="EMBL" id="KXT08823.1"/>
    </source>
</evidence>
<reference evidence="1 2" key="1">
    <citation type="submission" date="2015-07" db="EMBL/GenBank/DDBJ databases">
        <title>Comparative genomics of the Sigatoka disease complex on banana suggests a link between parallel evolutionary changes in Pseudocercospora fijiensis and Pseudocercospora eumusae and increased virulence on the banana host.</title>
        <authorList>
            <person name="Chang T.-C."/>
            <person name="Salvucci A."/>
            <person name="Crous P.W."/>
            <person name="Stergiopoulos I."/>
        </authorList>
    </citation>
    <scope>NUCLEOTIDE SEQUENCE [LARGE SCALE GENOMIC DNA]</scope>
    <source>
        <strain evidence="1 2">CBS 116634</strain>
    </source>
</reference>
<dbReference type="AlphaFoldDB" id="A0A139I2B5"/>
<dbReference type="EMBL" id="LFZO01000397">
    <property type="protein sequence ID" value="KXT08823.1"/>
    <property type="molecule type" value="Genomic_DNA"/>
</dbReference>
<accession>A0A139I2B5</accession>
<dbReference type="STRING" id="113226.A0A139I2B5"/>
<sequence length="416" mass="45718">MAAGTVIFLTGAPYASTLSWNENDLPSHFNLRHRRFLQAEDEDQTTQDSLALATQSLARWREIEIDGQYQPPDEARGREAGPEATQFVPFQDDSNNQDAEHRDFLERSLFALQNLDSSQIAVPEDTVYDETTYVNGASFNTTLSTELSYQTATSSASENSEQQVVTFNGPVTDLRRIPNARHLESIHPQTMTINILAGVIAVQPTRTVQLRKRTGEMDIIEVVVGDDTKAGFTISFWLPPVDSQAHRSCASKSQLRDVLQGLRSGDIVLVTHIALGEFKNNVFGQSLSKRITRNNTAIVVLSSNVTGFSPPLMAKLSRVREWSSHFVGRKDLKRAAPPDIDLGVVKKRAKHVLPPDTQPGLISETHFPEPSILAHHPNSGGLILTASVLDHGLDIMASVPDVLIPAQGPGPGWIRP</sequence>